<sequence length="773" mass="83294">MTHVHLPCPTDDFFDIVPCSDLTSFQVGYLGLDAFQSWVKGDVLVKLDETARQKGSFWKCTIDFRASESVDEDDSLGTKTSIELFGSSCTLWDSSAATTSTCPTPPLPSTMPFCFSLTPDLPHCIHLRKSRLTYSLEARLHSSNRREVADVVKTVPVHLTRYSHPGPLSNLSLANVRESLPQDADRQGCFGLGAHSWSIESPVLAQVQLCRTIFRRAEPIDVKVRIPPPEEVMVVEKGLQLRSVEADFVRIITVKRRHSATGERHSENSSVLDSEGILGAVVGREADTGRSIFGPDTQEGPSSYRAASSSQSRYEALLAHSGKLCRFHSQRPVLLRLSLHPPFDSSNMPHPHPDHDALSSGPIHARGGGGGCESITQETVLHEVAFEVRIRIAILGGSGERRDVVCLRTVKILPGAAGVLEGEEATPKSLPTDKKSEKTQSKADEPKDHGKSSFLPSSSDAGSSFLDFDAEEEYDGYDDVGGEGLRHPGGVADMELTGNAIPHGSESSSLDGHAEGLEQLRQILENQAGDDHHGPPPTLQESQHDLQVEVEVEGVGLAMPRAHPRIGTSTMAGASSSHLNLREPYDRPPESAPDDNEDLPPPPALTMEGQGDSVVQPRDAWLTDQVVLSGLSAPTVEDASVTDRARGNSPPPPHSPPRPAYTPLSTDTYSDLDPSHGGLSEISPPQERNLASGMEPPPYAVAHSRLDRVAGPESAIITAQSSMLGSDVSGQQLISNDLDLHPPAYGQNSHPRSLHALRNTLGDTRGVPPGYED</sequence>
<organism evidence="1 2">
    <name type="scientific">Violaceomyces palustris</name>
    <dbReference type="NCBI Taxonomy" id="1673888"/>
    <lineage>
        <taxon>Eukaryota</taxon>
        <taxon>Fungi</taxon>
        <taxon>Dikarya</taxon>
        <taxon>Basidiomycota</taxon>
        <taxon>Ustilaginomycotina</taxon>
        <taxon>Ustilaginomycetes</taxon>
        <taxon>Violaceomycetales</taxon>
        <taxon>Violaceomycetaceae</taxon>
        <taxon>Violaceomyces</taxon>
    </lineage>
</organism>
<evidence type="ECO:0000313" key="2">
    <source>
        <dbReference type="Proteomes" id="UP000245626"/>
    </source>
</evidence>
<dbReference type="EMBL" id="KZ819683">
    <property type="protein sequence ID" value="PWN54476.1"/>
    <property type="molecule type" value="Genomic_DNA"/>
</dbReference>
<protein>
    <submittedName>
        <fullName evidence="1">Uncharacterized protein</fullName>
    </submittedName>
</protein>
<proteinExistence type="predicted"/>
<evidence type="ECO:0000313" key="1">
    <source>
        <dbReference type="EMBL" id="PWN54476.1"/>
    </source>
</evidence>
<dbReference type="Proteomes" id="UP000245626">
    <property type="component" value="Unassembled WGS sequence"/>
</dbReference>
<reference evidence="1 2" key="1">
    <citation type="journal article" date="2018" name="Mol. Biol. Evol.">
        <title>Broad Genomic Sampling Reveals a Smut Pathogenic Ancestry of the Fungal Clade Ustilaginomycotina.</title>
        <authorList>
            <person name="Kijpornyongpan T."/>
            <person name="Mondo S.J."/>
            <person name="Barry K."/>
            <person name="Sandor L."/>
            <person name="Lee J."/>
            <person name="Lipzen A."/>
            <person name="Pangilinan J."/>
            <person name="LaButti K."/>
            <person name="Hainaut M."/>
            <person name="Henrissat B."/>
            <person name="Grigoriev I.V."/>
            <person name="Spatafora J.W."/>
            <person name="Aime M.C."/>
        </authorList>
    </citation>
    <scope>NUCLEOTIDE SEQUENCE [LARGE SCALE GENOMIC DNA]</scope>
    <source>
        <strain evidence="1 2">SA 807</strain>
    </source>
</reference>
<accession>A0ACD0P8U6</accession>
<name>A0ACD0P8U6_9BASI</name>
<keyword evidence="2" id="KW-1185">Reference proteome</keyword>
<gene>
    <name evidence="1" type="ORF">IE53DRAFT_376460</name>
</gene>